<name>A0ABU7P5Y1_9ACTN</name>
<dbReference type="EMBL" id="JAZEWV010000002">
    <property type="protein sequence ID" value="MEE4541221.1"/>
    <property type="molecule type" value="Genomic_DNA"/>
</dbReference>
<evidence type="ECO:0000313" key="2">
    <source>
        <dbReference type="EMBL" id="MEE4541221.1"/>
    </source>
</evidence>
<reference evidence="2 3" key="1">
    <citation type="submission" date="2023-12" db="EMBL/GenBank/DDBJ databases">
        <title>Streptomyces sp. V4-01.</title>
        <authorList>
            <person name="Somphong A."/>
            <person name="Phongsopitanun W."/>
        </authorList>
    </citation>
    <scope>NUCLEOTIDE SEQUENCE [LARGE SCALE GENOMIC DNA]</scope>
    <source>
        <strain evidence="2 3">V4-01</strain>
    </source>
</reference>
<proteinExistence type="predicted"/>
<gene>
    <name evidence="2" type="ORF">V2S66_04470</name>
</gene>
<feature type="region of interest" description="Disordered" evidence="1">
    <location>
        <begin position="1"/>
        <end position="21"/>
    </location>
</feature>
<evidence type="ECO:0000256" key="1">
    <source>
        <dbReference type="SAM" id="MobiDB-lite"/>
    </source>
</evidence>
<accession>A0ABU7P5Y1</accession>
<organism evidence="2 3">
    <name type="scientific">Actinacidiphila polyblastidii</name>
    <dbReference type="NCBI Taxonomy" id="3110430"/>
    <lineage>
        <taxon>Bacteria</taxon>
        <taxon>Bacillati</taxon>
        <taxon>Actinomycetota</taxon>
        <taxon>Actinomycetes</taxon>
        <taxon>Kitasatosporales</taxon>
        <taxon>Streptomycetaceae</taxon>
        <taxon>Actinacidiphila</taxon>
    </lineage>
</organism>
<keyword evidence="3" id="KW-1185">Reference proteome</keyword>
<dbReference type="Proteomes" id="UP001344658">
    <property type="component" value="Unassembled WGS sequence"/>
</dbReference>
<comment type="caution">
    <text evidence="2">The sequence shown here is derived from an EMBL/GenBank/DDBJ whole genome shotgun (WGS) entry which is preliminary data.</text>
</comment>
<evidence type="ECO:0000313" key="3">
    <source>
        <dbReference type="Proteomes" id="UP001344658"/>
    </source>
</evidence>
<protein>
    <submittedName>
        <fullName evidence="2">Uncharacterized protein</fullName>
    </submittedName>
</protein>
<dbReference type="RefSeq" id="WP_330793097.1">
    <property type="nucleotide sequence ID" value="NZ_JAZEWV010000002.1"/>
</dbReference>
<sequence length="51" mass="5760">MATEKMGAEGRKKQKRSGAAEQAREAARYLMTVVKVGKDLLDLIQFIDRHL</sequence>
<feature type="compositionally biased region" description="Basic and acidic residues" evidence="1">
    <location>
        <begin position="1"/>
        <end position="11"/>
    </location>
</feature>